<protein>
    <submittedName>
        <fullName evidence="18">Ferric reductase NAD binding domain-domain-containing protein</fullName>
    </submittedName>
</protein>
<dbReference type="InterPro" id="IPR013112">
    <property type="entry name" value="FAD-bd_8"/>
</dbReference>
<evidence type="ECO:0000313" key="20">
    <source>
        <dbReference type="Proteomes" id="UP000256601"/>
    </source>
</evidence>
<feature type="transmembrane region" description="Helical" evidence="14">
    <location>
        <begin position="281"/>
        <end position="299"/>
    </location>
</feature>
<keyword evidence="12" id="KW-0325">Glycoprotein</keyword>
<dbReference type="OrthoDB" id="4494341at2759"/>
<dbReference type="SUPFAM" id="SSF52343">
    <property type="entry name" value="Ferredoxin reductase-like, C-terminal NADP-linked domain"/>
    <property type="match status" value="1"/>
</dbReference>
<evidence type="ECO:0000256" key="14">
    <source>
        <dbReference type="SAM" id="Phobius"/>
    </source>
</evidence>
<dbReference type="PANTHER" id="PTHR32361:SF9">
    <property type="entry name" value="FERRIC REDUCTASE TRANSMEMBRANE COMPONENT 3-RELATED"/>
    <property type="match status" value="1"/>
</dbReference>
<name>A0A1D8N7N2_YARLL</name>
<dbReference type="PANTHER" id="PTHR32361">
    <property type="entry name" value="FERRIC/CUPRIC REDUCTASE TRANSMEMBRANE COMPONENT"/>
    <property type="match status" value="1"/>
</dbReference>
<keyword evidence="6" id="KW-0274">FAD</keyword>
<dbReference type="GO" id="GO:0006879">
    <property type="term" value="P:intracellular iron ion homeostasis"/>
    <property type="evidence" value="ECO:0007669"/>
    <property type="project" value="TreeGrafter"/>
</dbReference>
<comment type="similarity">
    <text evidence="2">Belongs to the ferric reductase (FRE) family.</text>
</comment>
<dbReference type="SFLD" id="SFLDG01168">
    <property type="entry name" value="Ferric_reductase_subgroup_(FRE"/>
    <property type="match status" value="1"/>
</dbReference>
<dbReference type="GeneID" id="2907536"/>
<gene>
    <name evidence="18" type="ORF">B0I71DRAFT_170165</name>
    <name evidence="17" type="ORF">YALI1_B17406g</name>
</gene>
<dbReference type="InterPro" id="IPR039261">
    <property type="entry name" value="FNR_nucleotide-bd"/>
</dbReference>
<dbReference type="Pfam" id="PF08022">
    <property type="entry name" value="FAD_binding_8"/>
    <property type="match status" value="1"/>
</dbReference>
<evidence type="ECO:0000259" key="16">
    <source>
        <dbReference type="PROSITE" id="PS51384"/>
    </source>
</evidence>
<dbReference type="GO" id="GO:0015677">
    <property type="term" value="P:copper ion import"/>
    <property type="evidence" value="ECO:0007669"/>
    <property type="project" value="TreeGrafter"/>
</dbReference>
<evidence type="ECO:0000313" key="18">
    <source>
        <dbReference type="EMBL" id="RDW26811.1"/>
    </source>
</evidence>
<keyword evidence="7" id="KW-0249">Electron transport</keyword>
<keyword evidence="10" id="KW-0406">Ion transport</keyword>
<dbReference type="VEuPathDB" id="FungiDB:YALI1_B17406g"/>
<evidence type="ECO:0000313" key="17">
    <source>
        <dbReference type="EMBL" id="AOW01632.1"/>
    </source>
</evidence>
<dbReference type="InterPro" id="IPR013121">
    <property type="entry name" value="Fe_red_NAD-bd_6"/>
</dbReference>
<dbReference type="InterPro" id="IPR051410">
    <property type="entry name" value="Ferric/Cupric_Reductase"/>
</dbReference>
<evidence type="ECO:0000256" key="12">
    <source>
        <dbReference type="ARBA" id="ARBA00023180"/>
    </source>
</evidence>
<keyword evidence="5 14" id="KW-0812">Transmembrane</keyword>
<evidence type="ECO:0000256" key="9">
    <source>
        <dbReference type="ARBA" id="ARBA00023002"/>
    </source>
</evidence>
<reference evidence="17 19" key="1">
    <citation type="journal article" date="2016" name="PLoS ONE">
        <title>Sequence Assembly of Yarrowia lipolytica Strain W29/CLIB89 Shows Transposable Element Diversity.</title>
        <authorList>
            <person name="Magnan C."/>
            <person name="Yu J."/>
            <person name="Chang I."/>
            <person name="Jahn E."/>
            <person name="Kanomata Y."/>
            <person name="Wu J."/>
            <person name="Zeller M."/>
            <person name="Oakes M."/>
            <person name="Baldi P."/>
            <person name="Sandmeyer S."/>
        </authorList>
    </citation>
    <scope>NUCLEOTIDE SEQUENCE [LARGE SCALE GENOMIC DNA]</scope>
    <source>
        <strain evidence="17">CLIB89</strain>
        <strain evidence="19">CLIB89(W29)</strain>
    </source>
</reference>
<dbReference type="Proteomes" id="UP000256601">
    <property type="component" value="Unassembled WGS sequence"/>
</dbReference>
<keyword evidence="4" id="KW-0285">Flavoprotein</keyword>
<dbReference type="AlphaFoldDB" id="A0A1D8N7N2"/>
<evidence type="ECO:0000313" key="19">
    <source>
        <dbReference type="Proteomes" id="UP000182444"/>
    </source>
</evidence>
<feature type="transmembrane region" description="Helical" evidence="14">
    <location>
        <begin position="240"/>
        <end position="260"/>
    </location>
</feature>
<dbReference type="VEuPathDB" id="FungiDB:YALI0_B13112g"/>
<comment type="subcellular location">
    <subcellularLocation>
        <location evidence="1">Membrane</location>
        <topology evidence="1">Multi-pass membrane protein</topology>
    </subcellularLocation>
</comment>
<feature type="transmembrane region" description="Helical" evidence="14">
    <location>
        <begin position="351"/>
        <end position="371"/>
    </location>
</feature>
<evidence type="ECO:0000256" key="11">
    <source>
        <dbReference type="ARBA" id="ARBA00023136"/>
    </source>
</evidence>
<dbReference type="RefSeq" id="XP_500827.1">
    <property type="nucleotide sequence ID" value="XM_500827.1"/>
</dbReference>
<evidence type="ECO:0000256" key="5">
    <source>
        <dbReference type="ARBA" id="ARBA00022692"/>
    </source>
</evidence>
<evidence type="ECO:0000256" key="7">
    <source>
        <dbReference type="ARBA" id="ARBA00022982"/>
    </source>
</evidence>
<dbReference type="Gene3D" id="3.40.50.80">
    <property type="entry name" value="Nucleotide-binding domain of ferredoxin-NADP reductase (FNR) module"/>
    <property type="match status" value="1"/>
</dbReference>
<dbReference type="Proteomes" id="UP000182444">
    <property type="component" value="Chromosome 1B"/>
</dbReference>
<evidence type="ECO:0000256" key="8">
    <source>
        <dbReference type="ARBA" id="ARBA00022989"/>
    </source>
</evidence>
<keyword evidence="8 14" id="KW-1133">Transmembrane helix</keyword>
<keyword evidence="15" id="KW-0732">Signal</keyword>
<dbReference type="CDD" id="cd06186">
    <property type="entry name" value="NOX_Duox_like_FAD_NADP"/>
    <property type="match status" value="1"/>
</dbReference>
<organism evidence="17 19">
    <name type="scientific">Yarrowia lipolytica</name>
    <name type="common">Candida lipolytica</name>
    <dbReference type="NCBI Taxonomy" id="4952"/>
    <lineage>
        <taxon>Eukaryota</taxon>
        <taxon>Fungi</taxon>
        <taxon>Dikarya</taxon>
        <taxon>Ascomycota</taxon>
        <taxon>Saccharomycotina</taxon>
        <taxon>Dipodascomycetes</taxon>
        <taxon>Dipodascales</taxon>
        <taxon>Dipodascales incertae sedis</taxon>
        <taxon>Yarrowia</taxon>
    </lineage>
</organism>
<accession>A0A1D8N7N2</accession>
<dbReference type="GO" id="GO:0006826">
    <property type="term" value="P:iron ion transport"/>
    <property type="evidence" value="ECO:0007669"/>
    <property type="project" value="TreeGrafter"/>
</dbReference>
<feature type="transmembrane region" description="Helical" evidence="14">
    <location>
        <begin position="377"/>
        <end position="397"/>
    </location>
</feature>
<evidence type="ECO:0000256" key="3">
    <source>
        <dbReference type="ARBA" id="ARBA00022448"/>
    </source>
</evidence>
<dbReference type="PROSITE" id="PS51384">
    <property type="entry name" value="FAD_FR"/>
    <property type="match status" value="1"/>
</dbReference>
<keyword evidence="3" id="KW-0813">Transport</keyword>
<dbReference type="GO" id="GO:0005886">
    <property type="term" value="C:plasma membrane"/>
    <property type="evidence" value="ECO:0007669"/>
    <property type="project" value="TreeGrafter"/>
</dbReference>
<sequence length="703" mass="80122">MRLQSLLLLCMALLVLAEPGLTPIDDRENWVGQACGYIDTVRWAGFKKVPRKDTTGAGALQKCKSAPYLTSVALCGEANFPGNWHRIYKVVDSVALQACRKYNLDVTSDQVRAMYQNYSKLAIPIPRVNKTAMQTKPIGFNQTWFDEKYPSIRVYQHNLDLGQYYGNGMTAWWALILVIGIAINVFRTVLFPQYLRWTSNSNILRRQLSLPATFGYKHSQPLQTMWGFVSWCCPTRVQSLVILAYLAMCLILCCVSYEAMDSTTRWKKRSTQIQRYIGDRTGIMAFTQLPILFLFAGRNNFLIYLTGWSYSTFNVYHRWIGRVMVTLAFVHSVAFTINSLKALTFYYSFPFMRWGVVATTIGALMCFQGLHFFRSHWYEFFLVFHILLAVFFTIGVWRHCRTLGWMEYVYAAVAVWGFDRLVRVIRIFASGLGTATMTMADPSLGIVKVDISYSKLWKVKPGHHVFLYVLNGIRPWESHPFTVFQTCEAAANGNMSIMFRAKEGKTYNLFNKLKDSKTGQFKVLIEGPYGHHLPIAKYDSQILIAGGIGITAMYSYASECVRRSSGSSGTLNFNWIVRSDSCLTWFHDELALLLSDSRVTVNLYVTNTRGDFESDQSSIESKNEKDLSDSPGPTPFENTNLNVIQGRPNYVSDLRRMLEEAPGSTAVSVCGPPKMNDDVRLAVRKNLDVKTDRIDYFEEAFCW</sequence>
<evidence type="ECO:0000256" key="10">
    <source>
        <dbReference type="ARBA" id="ARBA00023065"/>
    </source>
</evidence>
<dbReference type="Pfam" id="PF01794">
    <property type="entry name" value="Ferric_reduct"/>
    <property type="match status" value="1"/>
</dbReference>
<feature type="chain" id="PRO_5033268833" evidence="15">
    <location>
        <begin position="18"/>
        <end position="703"/>
    </location>
</feature>
<dbReference type="Pfam" id="PF08030">
    <property type="entry name" value="NAD_binding_6"/>
    <property type="match status" value="1"/>
</dbReference>
<proteinExistence type="inferred from homology"/>
<evidence type="ECO:0000256" key="13">
    <source>
        <dbReference type="SAM" id="MobiDB-lite"/>
    </source>
</evidence>
<feature type="transmembrane region" description="Helical" evidence="14">
    <location>
        <begin position="319"/>
        <end position="339"/>
    </location>
</feature>
<feature type="domain" description="FAD-binding FR-type" evidence="16">
    <location>
        <begin position="414"/>
        <end position="535"/>
    </location>
</feature>
<dbReference type="InterPro" id="IPR017927">
    <property type="entry name" value="FAD-bd_FR_type"/>
</dbReference>
<keyword evidence="11 14" id="KW-0472">Membrane</keyword>
<evidence type="ECO:0000256" key="2">
    <source>
        <dbReference type="ARBA" id="ARBA00006278"/>
    </source>
</evidence>
<reference evidence="18 20" key="2">
    <citation type="submission" date="2018-07" db="EMBL/GenBank/DDBJ databases">
        <title>Draft Genome Assemblies for Five Robust Yarrowia lipolytica Strains Exhibiting High Lipid Production and Pentose Sugar Utilization and Sugar Alcohol Secretion from Undetoxified Lignocellulosic Biomass Hydrolysates.</title>
        <authorList>
            <consortium name="DOE Joint Genome Institute"/>
            <person name="Walker C."/>
            <person name="Ryu S."/>
            <person name="Na H."/>
            <person name="Zane M."/>
            <person name="LaButti K."/>
            <person name="Lipzen A."/>
            <person name="Haridas S."/>
            <person name="Barry K."/>
            <person name="Grigoriev I.V."/>
            <person name="Quarterman J."/>
            <person name="Slininger P."/>
            <person name="Dien B."/>
            <person name="Trinh C.T."/>
        </authorList>
    </citation>
    <scope>NUCLEOTIDE SEQUENCE [LARGE SCALE GENOMIC DNA]</scope>
    <source>
        <strain evidence="18 20">YB392</strain>
    </source>
</reference>
<dbReference type="OMA" id="GWYMYYF"/>
<dbReference type="KEGG" id="yli:2907536"/>
<dbReference type="SFLD" id="SFLDS00052">
    <property type="entry name" value="Ferric_Reductase_Domain"/>
    <property type="match status" value="1"/>
</dbReference>
<dbReference type="EMBL" id="CP017554">
    <property type="protein sequence ID" value="AOW01632.1"/>
    <property type="molecule type" value="Genomic_DNA"/>
</dbReference>
<dbReference type="InterPro" id="IPR013130">
    <property type="entry name" value="Fe3_Rdtase_TM_dom"/>
</dbReference>
<evidence type="ECO:0000256" key="6">
    <source>
        <dbReference type="ARBA" id="ARBA00022827"/>
    </source>
</evidence>
<evidence type="ECO:0000256" key="1">
    <source>
        <dbReference type="ARBA" id="ARBA00004141"/>
    </source>
</evidence>
<feature type="region of interest" description="Disordered" evidence="13">
    <location>
        <begin position="613"/>
        <end position="638"/>
    </location>
</feature>
<dbReference type="EMBL" id="KZ858973">
    <property type="protein sequence ID" value="RDW26811.1"/>
    <property type="molecule type" value="Genomic_DNA"/>
</dbReference>
<feature type="signal peptide" evidence="15">
    <location>
        <begin position="1"/>
        <end position="17"/>
    </location>
</feature>
<keyword evidence="9" id="KW-0560">Oxidoreductase</keyword>
<evidence type="ECO:0000256" key="4">
    <source>
        <dbReference type="ARBA" id="ARBA00022630"/>
    </source>
</evidence>
<dbReference type="GO" id="GO:0000293">
    <property type="term" value="F:ferric-chelate reductase activity"/>
    <property type="evidence" value="ECO:0007669"/>
    <property type="project" value="UniProtKB-ARBA"/>
</dbReference>
<dbReference type="eggNOG" id="KOG0039">
    <property type="taxonomic scope" value="Eukaryota"/>
</dbReference>
<evidence type="ECO:0000256" key="15">
    <source>
        <dbReference type="SAM" id="SignalP"/>
    </source>
</evidence>